<reference evidence="1 2" key="1">
    <citation type="submission" date="2022-02" db="EMBL/GenBank/DDBJ databases">
        <title>Genome of Erysipelotrichaceae sp. nov. NSJ-176 isolated from human feces.</title>
        <authorList>
            <person name="Abdugheni R."/>
        </authorList>
    </citation>
    <scope>NUCLEOTIDE SEQUENCE [LARGE SCALE GENOMIC DNA]</scope>
    <source>
        <strain evidence="1 2">NSJ-176</strain>
    </source>
</reference>
<dbReference type="InterPro" id="IPR006379">
    <property type="entry name" value="HAD-SF_hydro_IIB"/>
</dbReference>
<dbReference type="PANTHER" id="PTHR10000">
    <property type="entry name" value="PHOSPHOSERINE PHOSPHATASE"/>
    <property type="match status" value="1"/>
</dbReference>
<dbReference type="PANTHER" id="PTHR10000:SF25">
    <property type="entry name" value="PHOSPHATASE YKRA-RELATED"/>
    <property type="match status" value="1"/>
</dbReference>
<keyword evidence="1" id="KW-0378">Hydrolase</keyword>
<dbReference type="InterPro" id="IPR023214">
    <property type="entry name" value="HAD_sf"/>
</dbReference>
<dbReference type="NCBIfam" id="TIGR01484">
    <property type="entry name" value="HAD-SF-IIB"/>
    <property type="match status" value="1"/>
</dbReference>
<keyword evidence="2" id="KW-1185">Reference proteome</keyword>
<dbReference type="Proteomes" id="UP001202402">
    <property type="component" value="Unassembled WGS sequence"/>
</dbReference>
<gene>
    <name evidence="1" type="ORF">LQE99_04795</name>
</gene>
<accession>A0ABS9R477</accession>
<dbReference type="Gene3D" id="3.40.50.1000">
    <property type="entry name" value="HAD superfamily/HAD-like"/>
    <property type="match status" value="1"/>
</dbReference>
<sequence length="258" mass="28895">MSIQAVFFDIDGTYFDHTTNKVLPESIEAVKALKENGYKVVLCSGRALSMARKVPVFDGIKWDGFIGGGGNFVYDEDFHCIWENAFTKEQLAQVFTIAKALDLVIYATGEDNFITRELTTKEQALLDIFHLHTPHVHEWHGEAVHMMSLLGGKDYDYSPFDHIENTLLQPSCDEIMDLVIANGNKAKGISRLLQHFGIPQGNYMAFGDNLNDKEMLQEAEIGVAMGNCTPELKAYANYVCAPSNEPGIYEALKHFHLI</sequence>
<dbReference type="SFLD" id="SFLDG01140">
    <property type="entry name" value="C2.B:_Phosphomannomutase_and_P"/>
    <property type="match status" value="1"/>
</dbReference>
<dbReference type="GO" id="GO:0016787">
    <property type="term" value="F:hydrolase activity"/>
    <property type="evidence" value="ECO:0007669"/>
    <property type="project" value="UniProtKB-KW"/>
</dbReference>
<dbReference type="SUPFAM" id="SSF56784">
    <property type="entry name" value="HAD-like"/>
    <property type="match status" value="1"/>
</dbReference>
<dbReference type="NCBIfam" id="TIGR00099">
    <property type="entry name" value="Cof-subfamily"/>
    <property type="match status" value="1"/>
</dbReference>
<protein>
    <submittedName>
        <fullName evidence="1">Cof-type HAD-IIB family hydrolase</fullName>
    </submittedName>
</protein>
<dbReference type="Gene3D" id="3.30.1240.10">
    <property type="match status" value="1"/>
</dbReference>
<evidence type="ECO:0000313" key="1">
    <source>
        <dbReference type="EMBL" id="MCH4284453.1"/>
    </source>
</evidence>
<dbReference type="InterPro" id="IPR036412">
    <property type="entry name" value="HAD-like_sf"/>
</dbReference>
<evidence type="ECO:0000313" key="2">
    <source>
        <dbReference type="Proteomes" id="UP001202402"/>
    </source>
</evidence>
<proteinExistence type="predicted"/>
<name>A0ABS9R477_9FIRM</name>
<dbReference type="EMBL" id="JAKVPQ010000002">
    <property type="protein sequence ID" value="MCH4284453.1"/>
    <property type="molecule type" value="Genomic_DNA"/>
</dbReference>
<dbReference type="SFLD" id="SFLDS00003">
    <property type="entry name" value="Haloacid_Dehalogenase"/>
    <property type="match status" value="1"/>
</dbReference>
<dbReference type="InterPro" id="IPR000150">
    <property type="entry name" value="Cof"/>
</dbReference>
<dbReference type="Pfam" id="PF08282">
    <property type="entry name" value="Hydrolase_3"/>
    <property type="match status" value="1"/>
</dbReference>
<dbReference type="RefSeq" id="WP_178695066.1">
    <property type="nucleotide sequence ID" value="NZ_JAKVPQ010000002.1"/>
</dbReference>
<comment type="caution">
    <text evidence="1">The sequence shown here is derived from an EMBL/GenBank/DDBJ whole genome shotgun (WGS) entry which is preliminary data.</text>
</comment>
<organism evidence="1 2">
    <name type="scientific">Amedibacillus hominis</name>
    <dbReference type="NCBI Taxonomy" id="2897776"/>
    <lineage>
        <taxon>Bacteria</taxon>
        <taxon>Bacillati</taxon>
        <taxon>Bacillota</taxon>
        <taxon>Erysipelotrichia</taxon>
        <taxon>Erysipelotrichales</taxon>
        <taxon>Erysipelotrichaceae</taxon>
        <taxon>Amedibacillus</taxon>
    </lineage>
</organism>